<dbReference type="EMBL" id="JAERMS010000028">
    <property type="protein sequence ID" value="MBO1363843.1"/>
    <property type="molecule type" value="Genomic_DNA"/>
</dbReference>
<dbReference type="PROSITE" id="PS51257">
    <property type="entry name" value="PROKAR_LIPOPROTEIN"/>
    <property type="match status" value="1"/>
</dbReference>
<protein>
    <submittedName>
        <fullName evidence="7">RagB/SusD family nutrient uptake outer membrane protein</fullName>
    </submittedName>
</protein>
<proteinExistence type="inferred from homology"/>
<organism evidence="7 8">
    <name type="scientific">Prevotella illustrans</name>
    <dbReference type="NCBI Taxonomy" id="2800387"/>
    <lineage>
        <taxon>Bacteria</taxon>
        <taxon>Pseudomonadati</taxon>
        <taxon>Bacteroidota</taxon>
        <taxon>Bacteroidia</taxon>
        <taxon>Bacteroidales</taxon>
        <taxon>Prevotellaceae</taxon>
        <taxon>Prevotella</taxon>
    </lineage>
</organism>
<dbReference type="InterPro" id="IPR012944">
    <property type="entry name" value="SusD_RagB_dom"/>
</dbReference>
<dbReference type="SUPFAM" id="SSF48452">
    <property type="entry name" value="TPR-like"/>
    <property type="match status" value="1"/>
</dbReference>
<dbReference type="Gene3D" id="1.25.40.390">
    <property type="match status" value="1"/>
</dbReference>
<keyword evidence="5" id="KW-0998">Cell outer membrane</keyword>
<evidence type="ECO:0000256" key="1">
    <source>
        <dbReference type="ARBA" id="ARBA00004442"/>
    </source>
</evidence>
<accession>A0ABS3M6P9</accession>
<keyword evidence="3" id="KW-0732">Signal</keyword>
<evidence type="ECO:0000313" key="8">
    <source>
        <dbReference type="Proteomes" id="UP000664265"/>
    </source>
</evidence>
<feature type="domain" description="RagB/SusD" evidence="6">
    <location>
        <begin position="361"/>
        <end position="598"/>
    </location>
</feature>
<sequence length="598" mass="67673">MKTKILTLAMLSLALISCDDFLTRDPKDTVKDTPSFWNSEYGIRISVLDYYTTYFPGYRSGWTRADNFAETNVADWNDDNAQNKATFFTTVAPTTTTATSDWNFTRVHGLNLLIERISGNTMEDEPKNHWLGVVRFLRAMEYAGLVSKFGDVPYYDTTVGSADYKQLYRARDPRATVMDKVLDDLKFATTHIRVTDGTAGLVINRDVANAFASRIMLFEGTWQKYREKNNDLAKKYLKEAMDFAKTIMDENKYTLCDNYKALTTSVDLAGNPEIIMYRSYVEGVVTHSLMAFQNTEKEESSPSRSFVDAFLTKNGLPIHQVGNTEFKGDTWYFDEITNRDPRLTDNIDATGLQLPGVAGVSAASGYFANRFVNESLKNQAGGRSNTCITDAPVMKYNEVLMNYIEAAAELAGLNAYTLTQADFDKTINVIRDRKSTSMPHLTLTGSNLSVGGVVINDPDRDDDVSSILWEIRRERRTELAYEGLRFNDLRRWSKLQYADMNLNPKLNKGAWLDKDRYVAWYNETNKAAIAAGTMKAITLENLESLNLDRSGNAGYIVPITKAALLRVYADKDYLYPIPLDQITLYKSRGYELKQNPGW</sequence>
<evidence type="ECO:0000313" key="7">
    <source>
        <dbReference type="EMBL" id="MBO1363843.1"/>
    </source>
</evidence>
<evidence type="ECO:0000256" key="3">
    <source>
        <dbReference type="ARBA" id="ARBA00022729"/>
    </source>
</evidence>
<keyword evidence="4" id="KW-0472">Membrane</keyword>
<gene>
    <name evidence="7" type="ORF">JHU38_08690</name>
</gene>
<comment type="subcellular location">
    <subcellularLocation>
        <location evidence="1">Cell outer membrane</location>
    </subcellularLocation>
</comment>
<evidence type="ECO:0000256" key="2">
    <source>
        <dbReference type="ARBA" id="ARBA00006275"/>
    </source>
</evidence>
<evidence type="ECO:0000256" key="5">
    <source>
        <dbReference type="ARBA" id="ARBA00023237"/>
    </source>
</evidence>
<dbReference type="InterPro" id="IPR011990">
    <property type="entry name" value="TPR-like_helical_dom_sf"/>
</dbReference>
<comment type="similarity">
    <text evidence="2">Belongs to the SusD family.</text>
</comment>
<comment type="caution">
    <text evidence="7">The sequence shown here is derived from an EMBL/GenBank/DDBJ whole genome shotgun (WGS) entry which is preliminary data.</text>
</comment>
<dbReference type="Proteomes" id="UP000664265">
    <property type="component" value="Unassembled WGS sequence"/>
</dbReference>
<keyword evidence="8" id="KW-1185">Reference proteome</keyword>
<name>A0ABS3M6P9_9BACT</name>
<reference evidence="7 8" key="1">
    <citation type="submission" date="2021-01" db="EMBL/GenBank/DDBJ databases">
        <title>Prevotella A2931 sp. nov.</title>
        <authorList>
            <person name="Buhl M."/>
            <person name="Oberhettinger P."/>
        </authorList>
    </citation>
    <scope>NUCLEOTIDE SEQUENCE [LARGE SCALE GENOMIC DNA]</scope>
    <source>
        <strain evidence="7 8">A2931</strain>
    </source>
</reference>
<dbReference type="RefSeq" id="WP_107582137.1">
    <property type="nucleotide sequence ID" value="NZ_JAERMS010000028.1"/>
</dbReference>
<dbReference type="Pfam" id="PF07980">
    <property type="entry name" value="SusD_RagB"/>
    <property type="match status" value="1"/>
</dbReference>
<evidence type="ECO:0000256" key="4">
    <source>
        <dbReference type="ARBA" id="ARBA00023136"/>
    </source>
</evidence>
<evidence type="ECO:0000259" key="6">
    <source>
        <dbReference type="Pfam" id="PF07980"/>
    </source>
</evidence>